<evidence type="ECO:0000313" key="3">
    <source>
        <dbReference type="Proteomes" id="UP000722791"/>
    </source>
</evidence>
<name>A0A8J4DFN5_9CHLO</name>
<dbReference type="AlphaFoldDB" id="A0A8J4DFN5"/>
<sequence>LPSLISSLVMPLATPQVAPLGGPGSPSSPAVRSGGSRHQLLQLQQQQHQVQAGGIPEGGAAPVPVTRATSRFASEAAAKAAGAVPAGDASPAAATTGGRGGSGAGAEAASARRDSWAALAPSLSAAAAAAGAIQNLSASHPTACTALLHAAAPLPLSMVAAVAGRGRSPRDVTEGVVVQSFGEWLGVNTSDASESTVYPSPPPPTEPNGAGSDGSGGGTPASGKGTEPDSQRSFLPTAFRLLWHCYQLLDGHSRMELPDSLPEADNGETADGAGSRGGGDTSRGSTTPLLLLLRLSVLLLGTLANLSTTVEGKAELLRLLAFEAEVPTATAVDSGVSSRNDSSPKRSKVATAAVADGDAAESSAGGLVACLVGLLTLPAPSSAGMLLHPTAVNGAPASPQGALMHHRSTRLAAQPRPSSPEGAAGSGTGGGGAAAGPAVAEVSEAEAHEEVRSSALGLCCNLLADDRPAAAAAAVVDRDGNAEEASFWDEAHALEKELSEPPRSRRTTASPRRSSYGCVPTATVSDGLLACSPAVAVPEEMKYGSVVFRSDSGMEDLEASVGLAWPTAVTAAAAPASSGDDGVMVCGGDLAGEDSEAVERQVSLNCGCDGSISSGKAECLGSRPVEDLSQRPMGRSVLLEALSRSQAVQALLEELAETARGREHRLLRHMVTWLAKLCPTVATVSADTSPSESQPQRW</sequence>
<feature type="compositionally biased region" description="Basic and acidic residues" evidence="1">
    <location>
        <begin position="494"/>
        <end position="503"/>
    </location>
</feature>
<gene>
    <name evidence="2" type="ORF">Vretimale_4422</name>
</gene>
<dbReference type="Proteomes" id="UP000722791">
    <property type="component" value="Unassembled WGS sequence"/>
</dbReference>
<organism evidence="2 3">
    <name type="scientific">Volvox reticuliferus</name>
    <dbReference type="NCBI Taxonomy" id="1737510"/>
    <lineage>
        <taxon>Eukaryota</taxon>
        <taxon>Viridiplantae</taxon>
        <taxon>Chlorophyta</taxon>
        <taxon>core chlorophytes</taxon>
        <taxon>Chlorophyceae</taxon>
        <taxon>CS clade</taxon>
        <taxon>Chlamydomonadales</taxon>
        <taxon>Volvocaceae</taxon>
        <taxon>Volvox</taxon>
    </lineage>
</organism>
<feature type="region of interest" description="Disordered" evidence="1">
    <location>
        <begin position="397"/>
        <end position="446"/>
    </location>
</feature>
<feature type="region of interest" description="Disordered" evidence="1">
    <location>
        <begin position="17"/>
        <end position="38"/>
    </location>
</feature>
<feature type="region of interest" description="Disordered" evidence="1">
    <location>
        <begin position="494"/>
        <end position="516"/>
    </location>
</feature>
<feature type="non-terminal residue" evidence="2">
    <location>
        <position position="1"/>
    </location>
</feature>
<feature type="compositionally biased region" description="Gly residues" evidence="1">
    <location>
        <begin position="211"/>
        <end position="220"/>
    </location>
</feature>
<proteinExistence type="predicted"/>
<feature type="region of interest" description="Disordered" evidence="1">
    <location>
        <begin position="81"/>
        <end position="107"/>
    </location>
</feature>
<feature type="compositionally biased region" description="Gly residues" evidence="1">
    <location>
        <begin position="424"/>
        <end position="434"/>
    </location>
</feature>
<evidence type="ECO:0000313" key="2">
    <source>
        <dbReference type="EMBL" id="GIL99201.1"/>
    </source>
</evidence>
<evidence type="ECO:0000256" key="1">
    <source>
        <dbReference type="SAM" id="MobiDB-lite"/>
    </source>
</evidence>
<feature type="region of interest" description="Disordered" evidence="1">
    <location>
        <begin position="257"/>
        <end position="283"/>
    </location>
</feature>
<protein>
    <submittedName>
        <fullName evidence="2">Uncharacterized protein</fullName>
    </submittedName>
</protein>
<reference evidence="2" key="1">
    <citation type="journal article" date="2021" name="Proc. Natl. Acad. Sci. U.S.A.">
        <title>Three genomes in the algal genus Volvox reveal the fate of a haploid sex-determining region after a transition to homothallism.</title>
        <authorList>
            <person name="Yamamoto K."/>
            <person name="Hamaji T."/>
            <person name="Kawai-Toyooka H."/>
            <person name="Matsuzaki R."/>
            <person name="Takahashi F."/>
            <person name="Nishimura Y."/>
            <person name="Kawachi M."/>
            <person name="Noguchi H."/>
            <person name="Minakuchi Y."/>
            <person name="Umen J.G."/>
            <person name="Toyoda A."/>
            <person name="Nozaki H."/>
        </authorList>
    </citation>
    <scope>NUCLEOTIDE SEQUENCE</scope>
    <source>
        <strain evidence="2">NIES-3785</strain>
    </source>
</reference>
<accession>A0A8J4DFN5</accession>
<feature type="compositionally biased region" description="Low complexity" evidence="1">
    <location>
        <begin position="81"/>
        <end position="96"/>
    </location>
</feature>
<dbReference type="EMBL" id="BNCQ01000006">
    <property type="protein sequence ID" value="GIL99201.1"/>
    <property type="molecule type" value="Genomic_DNA"/>
</dbReference>
<comment type="caution">
    <text evidence="2">The sequence shown here is derived from an EMBL/GenBank/DDBJ whole genome shotgun (WGS) entry which is preliminary data.</text>
</comment>
<feature type="region of interest" description="Disordered" evidence="1">
    <location>
        <begin position="191"/>
        <end position="231"/>
    </location>
</feature>